<evidence type="ECO:0000256" key="19">
    <source>
        <dbReference type="SAM" id="Phobius"/>
    </source>
</evidence>
<dbReference type="GO" id="GO:0005829">
    <property type="term" value="C:cytosol"/>
    <property type="evidence" value="ECO:0007669"/>
    <property type="project" value="TreeGrafter"/>
</dbReference>
<dbReference type="InterPro" id="IPR003097">
    <property type="entry name" value="CysJ-like_FAD-binding"/>
</dbReference>
<reference evidence="22" key="1">
    <citation type="submission" date="2021-11" db="EMBL/GenBank/DDBJ databases">
        <title>Purpureocillium_takamizusanense_genome.</title>
        <authorList>
            <person name="Nguyen N.-H."/>
        </authorList>
    </citation>
    <scope>NUCLEOTIDE SEQUENCE</scope>
    <source>
        <strain evidence="22">PT3</strain>
    </source>
</reference>
<comment type="subcellular location">
    <subcellularLocation>
        <location evidence="18">Endoplasmic reticulum membrane</location>
    </subcellularLocation>
</comment>
<evidence type="ECO:0000256" key="9">
    <source>
        <dbReference type="ARBA" id="ARBA00022857"/>
    </source>
</evidence>
<feature type="domain" description="Flavodoxin-like" evidence="20">
    <location>
        <begin position="89"/>
        <end position="235"/>
    </location>
</feature>
<evidence type="ECO:0000313" key="23">
    <source>
        <dbReference type="Proteomes" id="UP000829364"/>
    </source>
</evidence>
<dbReference type="EMBL" id="CP086355">
    <property type="protein sequence ID" value="UNI15405.1"/>
    <property type="molecule type" value="Genomic_DNA"/>
</dbReference>
<dbReference type="InterPro" id="IPR017938">
    <property type="entry name" value="Riboflavin_synthase-like_b-brl"/>
</dbReference>
<keyword evidence="6 19" id="KW-0812">Transmembrane</keyword>
<dbReference type="PIRSF" id="PIRSF000208">
    <property type="entry name" value="P450R"/>
    <property type="match status" value="1"/>
</dbReference>
<sequence>MASLQRDSLHDVILLLAKLAPVTVGDMVAAAIMVAMAGAYLLADYTWNKPSPYQYIWYERPQDQDAATRSATRATRNVAQRLEELGKEVVVFWGSQSGTAESFAKRLARELSQRLRLTTMSADLSDFDPETLPSMPQDKIAIFILATYGEGDPSDNANQFWEWMSKAASPSSLSSLRYAALGLGNSNYLHYNRVVDVIDGALQRAGAQRLLPVGKADDAHGGTEEDFCRWKDSLFAFLASDLGINEQAQSYEPMLSAVYDTSMEPIDLHLGEPIESRGKSSTPKTHALPIKHARELFTDSKRSCLHLELDLSKHPELVYKTGDHLGIWPVNPDQEVDRLIRVLGLAGEQDSPLLISALDPAVKVHLPNPTTVNALFRYYVEICAPVSRELARAVSDFAPSPEVKTWVLELCATRDSYSSFLERNYITFGRLLELSVGGENDLIWSGIPLAFVLENLPATRPRYYSISSSSVLSPRSVSITALVSNTSLSNEDQAVPGVTTNYLLAKANARQEVAISHSPVPGLSYHLPGLGNILNEAKIFAHIHRSTLKLPTQPSCPLIMLAAGTGLAPFRAFIAERCRLQSMGRQIGDMLLFFGCRHPDEDYIYSEELAEMEAALGGKLQITVAFSRLRPGERTYIQDKMIAHGADLCHLVGSDASVYICGRASMARDAGRALGEAIGGHRGMNGQQIQDWVATMKRTRKWQEDVWG</sequence>
<feature type="transmembrane region" description="Helical" evidence="19">
    <location>
        <begin position="12"/>
        <end position="42"/>
    </location>
</feature>
<dbReference type="Pfam" id="PF00667">
    <property type="entry name" value="FAD_binding_1"/>
    <property type="match status" value="1"/>
</dbReference>
<dbReference type="InterPro" id="IPR001433">
    <property type="entry name" value="OxRdtase_FAD/NAD-bd"/>
</dbReference>
<dbReference type="EC" id="1.6.2.4" evidence="18"/>
<evidence type="ECO:0000256" key="15">
    <source>
        <dbReference type="ARBA" id="ARBA00023136"/>
    </source>
</evidence>
<dbReference type="Gene3D" id="3.40.50.360">
    <property type="match status" value="1"/>
</dbReference>
<dbReference type="GO" id="GO:0016126">
    <property type="term" value="P:sterol biosynthetic process"/>
    <property type="evidence" value="ECO:0007669"/>
    <property type="project" value="UniProtKB-KW"/>
</dbReference>
<dbReference type="InterPro" id="IPR001094">
    <property type="entry name" value="Flavdoxin-like"/>
</dbReference>
<keyword evidence="23" id="KW-1185">Reference proteome</keyword>
<keyword evidence="10" id="KW-0752">Steroid biosynthesis</keyword>
<dbReference type="FunFam" id="3.40.50.360:FF:000036">
    <property type="entry name" value="NADPH--cytochrome P450 reductase"/>
    <property type="match status" value="1"/>
</dbReference>
<keyword evidence="16" id="KW-1207">Sterol metabolism</keyword>
<dbReference type="InterPro" id="IPR008254">
    <property type="entry name" value="Flavodoxin/NO_synth"/>
</dbReference>
<dbReference type="InterPro" id="IPR029039">
    <property type="entry name" value="Flavoprotein-like_sf"/>
</dbReference>
<dbReference type="RefSeq" id="XP_047838886.1">
    <property type="nucleotide sequence ID" value="XM_047982916.1"/>
</dbReference>
<comment type="function">
    <text evidence="18">This enzyme is required for electron transfer from NADP to cytochrome P450.</text>
</comment>
<name>A0A9Q8Q9A0_9HYPO</name>
<dbReference type="Pfam" id="PF00175">
    <property type="entry name" value="NAD_binding_1"/>
    <property type="match status" value="1"/>
</dbReference>
<keyword evidence="9 18" id="KW-0521">NADP</keyword>
<dbReference type="PRINTS" id="PR00371">
    <property type="entry name" value="FPNCR"/>
</dbReference>
<dbReference type="PANTHER" id="PTHR19384:SF108">
    <property type="entry name" value="NADPH--CYTOCHROME P450 REDUCTASE"/>
    <property type="match status" value="1"/>
</dbReference>
<organism evidence="22 23">
    <name type="scientific">Purpureocillium takamizusanense</name>
    <dbReference type="NCBI Taxonomy" id="2060973"/>
    <lineage>
        <taxon>Eukaryota</taxon>
        <taxon>Fungi</taxon>
        <taxon>Dikarya</taxon>
        <taxon>Ascomycota</taxon>
        <taxon>Pezizomycotina</taxon>
        <taxon>Sordariomycetes</taxon>
        <taxon>Hypocreomycetidae</taxon>
        <taxon>Hypocreales</taxon>
        <taxon>Ophiocordycipitaceae</taxon>
        <taxon>Purpureocillium</taxon>
    </lineage>
</organism>
<evidence type="ECO:0000256" key="13">
    <source>
        <dbReference type="ARBA" id="ARBA00023011"/>
    </source>
</evidence>
<keyword evidence="4" id="KW-0285">Flavoprotein</keyword>
<dbReference type="InterPro" id="IPR017927">
    <property type="entry name" value="FAD-bd_FR_type"/>
</dbReference>
<dbReference type="GO" id="GO:0050660">
    <property type="term" value="F:flavin adenine dinucleotide binding"/>
    <property type="evidence" value="ECO:0007669"/>
    <property type="project" value="TreeGrafter"/>
</dbReference>
<dbReference type="InterPro" id="IPR001709">
    <property type="entry name" value="Flavoprot_Pyr_Nucl_cyt_Rdtase"/>
</dbReference>
<evidence type="ECO:0000259" key="21">
    <source>
        <dbReference type="PROSITE" id="PS51384"/>
    </source>
</evidence>
<dbReference type="GeneID" id="72063901"/>
<keyword evidence="3" id="KW-0444">Lipid biosynthesis</keyword>
<dbReference type="PROSITE" id="PS50902">
    <property type="entry name" value="FLAVODOXIN_LIKE"/>
    <property type="match status" value="1"/>
</dbReference>
<proteinExistence type="inferred from homology"/>
<evidence type="ECO:0000256" key="7">
    <source>
        <dbReference type="ARBA" id="ARBA00022824"/>
    </source>
</evidence>
<evidence type="ECO:0000256" key="14">
    <source>
        <dbReference type="ARBA" id="ARBA00023098"/>
    </source>
</evidence>
<dbReference type="GO" id="GO:0003958">
    <property type="term" value="F:NADPH-hemoprotein reductase activity"/>
    <property type="evidence" value="ECO:0007669"/>
    <property type="project" value="UniProtKB-EC"/>
</dbReference>
<evidence type="ECO:0000256" key="2">
    <source>
        <dbReference type="ARBA" id="ARBA00001974"/>
    </source>
</evidence>
<dbReference type="Gene3D" id="1.20.990.10">
    <property type="entry name" value="NADPH-cytochrome p450 Reductase, Chain A, domain 3"/>
    <property type="match status" value="1"/>
</dbReference>
<dbReference type="Gene3D" id="2.40.30.10">
    <property type="entry name" value="Translation factors"/>
    <property type="match status" value="1"/>
</dbReference>
<keyword evidence="15 18" id="KW-0472">Membrane</keyword>
<evidence type="ECO:0000256" key="4">
    <source>
        <dbReference type="ARBA" id="ARBA00022630"/>
    </source>
</evidence>
<keyword evidence="14" id="KW-0443">Lipid metabolism</keyword>
<dbReference type="SUPFAM" id="SSF52218">
    <property type="entry name" value="Flavoproteins"/>
    <property type="match status" value="1"/>
</dbReference>
<dbReference type="SUPFAM" id="SSF52343">
    <property type="entry name" value="Ferredoxin reductase-like, C-terminal NADP-linked domain"/>
    <property type="match status" value="1"/>
</dbReference>
<evidence type="ECO:0000256" key="12">
    <source>
        <dbReference type="ARBA" id="ARBA00023002"/>
    </source>
</evidence>
<keyword evidence="13" id="KW-0756">Sterol biosynthesis</keyword>
<keyword evidence="7 18" id="KW-0256">Endoplasmic reticulum</keyword>
<dbReference type="InterPro" id="IPR039261">
    <property type="entry name" value="FNR_nucleotide-bd"/>
</dbReference>
<evidence type="ECO:0000256" key="3">
    <source>
        <dbReference type="ARBA" id="ARBA00022516"/>
    </source>
</evidence>
<keyword evidence="5" id="KW-0288">FMN</keyword>
<evidence type="ECO:0000256" key="6">
    <source>
        <dbReference type="ARBA" id="ARBA00022692"/>
    </source>
</evidence>
<dbReference type="OrthoDB" id="1856718at2759"/>
<gene>
    <name evidence="22" type="ORF">JDV02_001940</name>
</gene>
<comment type="cofactor">
    <cofactor evidence="1">
        <name>FMN</name>
        <dbReference type="ChEBI" id="CHEBI:58210"/>
    </cofactor>
</comment>
<evidence type="ECO:0000256" key="16">
    <source>
        <dbReference type="ARBA" id="ARBA00023166"/>
    </source>
</evidence>
<evidence type="ECO:0000256" key="5">
    <source>
        <dbReference type="ARBA" id="ARBA00022643"/>
    </source>
</evidence>
<comment type="similarity">
    <text evidence="18">In the C-terminal section; belongs to the flavoprotein pyridine nucleotide cytochrome reductase family.</text>
</comment>
<dbReference type="KEGG" id="ptkz:JDV02_001940"/>
<dbReference type="PRINTS" id="PR00369">
    <property type="entry name" value="FLAVODOXIN"/>
</dbReference>
<dbReference type="PANTHER" id="PTHR19384">
    <property type="entry name" value="NITRIC OXIDE SYNTHASE-RELATED"/>
    <property type="match status" value="1"/>
</dbReference>
<evidence type="ECO:0000313" key="22">
    <source>
        <dbReference type="EMBL" id="UNI15405.1"/>
    </source>
</evidence>
<dbReference type="PROSITE" id="PS51384">
    <property type="entry name" value="FAD_FR"/>
    <property type="match status" value="1"/>
</dbReference>
<evidence type="ECO:0000256" key="8">
    <source>
        <dbReference type="ARBA" id="ARBA00022827"/>
    </source>
</evidence>
<dbReference type="InterPro" id="IPR023208">
    <property type="entry name" value="P450R"/>
</dbReference>
<evidence type="ECO:0000259" key="20">
    <source>
        <dbReference type="PROSITE" id="PS50902"/>
    </source>
</evidence>
<dbReference type="Gene3D" id="3.40.50.80">
    <property type="entry name" value="Nucleotide-binding domain of ferredoxin-NADP reductase (FNR) module"/>
    <property type="match status" value="1"/>
</dbReference>
<evidence type="ECO:0000256" key="11">
    <source>
        <dbReference type="ARBA" id="ARBA00022989"/>
    </source>
</evidence>
<dbReference type="Pfam" id="PF00258">
    <property type="entry name" value="Flavodoxin_1"/>
    <property type="match status" value="1"/>
</dbReference>
<dbReference type="AlphaFoldDB" id="A0A9Q8Q9A0"/>
<dbReference type="GO" id="GO:0005789">
    <property type="term" value="C:endoplasmic reticulum membrane"/>
    <property type="evidence" value="ECO:0007669"/>
    <property type="project" value="UniProtKB-SubCell"/>
</dbReference>
<evidence type="ECO:0000256" key="10">
    <source>
        <dbReference type="ARBA" id="ARBA00022955"/>
    </source>
</evidence>
<dbReference type="SUPFAM" id="SSF63380">
    <property type="entry name" value="Riboflavin synthase domain-like"/>
    <property type="match status" value="1"/>
</dbReference>
<protein>
    <recommendedName>
        <fullName evidence="18">NADPH--cytochrome P450 reductase</fullName>
        <ecNumber evidence="18">1.6.2.4</ecNumber>
    </recommendedName>
</protein>
<comment type="cofactor">
    <cofactor evidence="2">
        <name>FAD</name>
        <dbReference type="ChEBI" id="CHEBI:57692"/>
    </cofactor>
</comment>
<accession>A0A9Q8Q9A0</accession>
<keyword evidence="8" id="KW-0274">FAD</keyword>
<evidence type="ECO:0000256" key="18">
    <source>
        <dbReference type="PIRNR" id="PIRNR000208"/>
    </source>
</evidence>
<keyword evidence="17" id="KW-0753">Steroid metabolism</keyword>
<keyword evidence="11 19" id="KW-1133">Transmembrane helix</keyword>
<dbReference type="GO" id="GO:0010181">
    <property type="term" value="F:FMN binding"/>
    <property type="evidence" value="ECO:0007669"/>
    <property type="project" value="InterPro"/>
</dbReference>
<comment type="catalytic activity">
    <reaction evidence="18">
        <text>2 oxidized [cytochrome P450] + NADPH = 2 reduced [cytochrome P450] + NADP(+) + H(+)</text>
        <dbReference type="Rhea" id="RHEA:24040"/>
        <dbReference type="Rhea" id="RHEA-COMP:14627"/>
        <dbReference type="Rhea" id="RHEA-COMP:14628"/>
        <dbReference type="ChEBI" id="CHEBI:15378"/>
        <dbReference type="ChEBI" id="CHEBI:55376"/>
        <dbReference type="ChEBI" id="CHEBI:57783"/>
        <dbReference type="ChEBI" id="CHEBI:58349"/>
        <dbReference type="ChEBI" id="CHEBI:60344"/>
        <dbReference type="EC" id="1.6.2.4"/>
    </reaction>
</comment>
<evidence type="ECO:0000256" key="1">
    <source>
        <dbReference type="ARBA" id="ARBA00001917"/>
    </source>
</evidence>
<feature type="domain" description="FAD-binding FR-type" evidence="21">
    <location>
        <begin position="283"/>
        <end position="528"/>
    </location>
</feature>
<dbReference type="Proteomes" id="UP000829364">
    <property type="component" value="Chromosome 2"/>
</dbReference>
<keyword evidence="12 18" id="KW-0560">Oxidoreductase</keyword>
<evidence type="ECO:0000256" key="17">
    <source>
        <dbReference type="ARBA" id="ARBA00023221"/>
    </source>
</evidence>
<dbReference type="FunFam" id="3.40.50.80:FF:000032">
    <property type="entry name" value="NADPH-dependent diflavin oxidoreductase 1"/>
    <property type="match status" value="1"/>
</dbReference>
<dbReference type="InterPro" id="IPR023173">
    <property type="entry name" value="NADPH_Cyt_P450_Rdtase_alpha"/>
</dbReference>